<dbReference type="PROSITE" id="PS50250">
    <property type="entry name" value="PCI"/>
    <property type="match status" value="1"/>
</dbReference>
<dbReference type="EMBL" id="JRKL02000317">
    <property type="protein sequence ID" value="KAF3972592.1"/>
    <property type="molecule type" value="Genomic_DNA"/>
</dbReference>
<feature type="compositionally biased region" description="Basic residues" evidence="1">
    <location>
        <begin position="576"/>
        <end position="586"/>
    </location>
</feature>
<feature type="region of interest" description="Disordered" evidence="1">
    <location>
        <begin position="75"/>
        <end position="99"/>
    </location>
</feature>
<dbReference type="OrthoDB" id="199574at2759"/>
<protein>
    <recommendedName>
        <fullName evidence="2">PCI domain-containing protein</fullName>
    </recommendedName>
</protein>
<feature type="compositionally biased region" description="Polar residues" evidence="1">
    <location>
        <begin position="359"/>
        <end position="372"/>
    </location>
</feature>
<keyword evidence="4" id="KW-1185">Reference proteome</keyword>
<sequence>MMNQVGSTETIAPADPNSLENRHVVDASQGQTSYFPPTTGPEAISWTIHRVDHSSTQNGILPSSTSTYQYDYQTQPPTRNVQDGLNAASLPSSSSSVGATNDTRDTIITIRSSSSSLTILAISSSLTTPAISRNLTTPAISSSLITPAISRSLIIPAISSSLIIPAISSSLILPAISSSLIPATSSSLIPATSSSTLTLPIHNLWEHIKTQTAGGYPSSGYSNQTTTWSDGSYANYTPHQYANYTPDSSTSAYSSGTVTAPSSHYQQQQYKQWADYYSQTEVSCAPGTENMTVASKSNVGCPIPGVSSGYSTSTSQAPPSYTPTWMPESSSSEFSSVQPAAGVSSASDAYWQHGAPSSQIHITSPMQPQSQKPLDPKTSYDSFLDQQKAAYSQGHNLQYPATHQVPQSYQSPANHQVPQSYQSPAQTVPSSDTRRVSKLQIPTNPRIASNLTFGLPKTDKDSSTTGAAVKPAYISISQPKANEKVLSNDAADSMLKPGTFPKSLCGYVERALGRCKGDMQMEACQDLLKEMITKATADGTLYTRNWDTEPLFSLPNVDAVNKDSLQSSTPGLSLPKYKRSPSRRSKSRWEPLPEEKFVDKSASVVNDTMKYGGWINANDKDRKPFFGNNGNKENNMSGMKFSSLDQKNASKNAQRPVKKQRYADGFNVADNCDASSDSDKEQSLTAYYPSAITLANTPEEKKRRENRSKRFEKRQGRTESNQFKPKNAGAGNLYSRRASALVLSKTFEEGAARAVEDIDWDSLTVKGTCHEIEKRYLRLTSAPDPASVRPEEVLEKALDMVHNSQKNYLYKCDQLKSIRQDLTVQRIRNWLTVKVYETHARLALEVGDLFEYNQCQSQLKTLYAEGIEGCHMEFSAYNLLCVILHSNNYRDLLSSMSRLSDEAKKDETVKHALAVRAAVTSENYVMFFRLYKTAPYLSTCLMDLYVEKMRYKAVSCMSRSYRPTIPVSYIAQVLGFITARPRNEGSDVKDSDGLGECVDWLKAHGACLIADNNGEMQLDTKASCASLFVPEPEDAVAHGDANLAVNDFLTRTSL</sequence>
<dbReference type="InterPro" id="IPR000717">
    <property type="entry name" value="PCI_dom"/>
</dbReference>
<feature type="region of interest" description="Disordered" evidence="1">
    <location>
        <begin position="308"/>
        <end position="339"/>
    </location>
</feature>
<reference evidence="3" key="1">
    <citation type="submission" date="2020-03" db="EMBL/GenBank/DDBJ databases">
        <title>Castanea mollissima Vanexum genome sequencing.</title>
        <authorList>
            <person name="Staton M."/>
        </authorList>
    </citation>
    <scope>NUCLEOTIDE SEQUENCE</scope>
    <source>
        <tissue evidence="3">Leaf</tissue>
    </source>
</reference>
<dbReference type="FunFam" id="1.25.40.990:FF:000005">
    <property type="entry name" value="Putative SAC3/GANP family protein"/>
    <property type="match status" value="1"/>
</dbReference>
<dbReference type="PANTHER" id="PTHR12436:SF4">
    <property type="entry name" value="LEUKOCYTE RECEPTOR CLUSTER MEMBER 8"/>
    <property type="match status" value="1"/>
</dbReference>
<feature type="compositionally biased region" description="Polar residues" evidence="1">
    <location>
        <begin position="405"/>
        <end position="431"/>
    </location>
</feature>
<feature type="region of interest" description="Disordered" evidence="1">
    <location>
        <begin position="405"/>
        <end position="436"/>
    </location>
</feature>
<evidence type="ECO:0000256" key="1">
    <source>
        <dbReference type="SAM" id="MobiDB-lite"/>
    </source>
</evidence>
<dbReference type="PANTHER" id="PTHR12436">
    <property type="entry name" value="80 KDA MCM3-ASSOCIATED PROTEIN"/>
    <property type="match status" value="1"/>
</dbReference>
<evidence type="ECO:0000313" key="3">
    <source>
        <dbReference type="EMBL" id="KAF3972592.1"/>
    </source>
</evidence>
<dbReference type="AlphaFoldDB" id="A0A8J4RGJ9"/>
<evidence type="ECO:0000313" key="4">
    <source>
        <dbReference type="Proteomes" id="UP000737018"/>
    </source>
</evidence>
<dbReference type="GO" id="GO:0005634">
    <property type="term" value="C:nucleus"/>
    <property type="evidence" value="ECO:0007669"/>
    <property type="project" value="TreeGrafter"/>
</dbReference>
<proteinExistence type="predicted"/>
<feature type="region of interest" description="Disordered" evidence="1">
    <location>
        <begin position="563"/>
        <end position="591"/>
    </location>
</feature>
<gene>
    <name evidence="3" type="ORF">CMV_003914</name>
</gene>
<dbReference type="InterPro" id="IPR045107">
    <property type="entry name" value="SAC3/GANP/THP3"/>
</dbReference>
<feature type="region of interest" description="Disordered" evidence="1">
    <location>
        <begin position="359"/>
        <end position="380"/>
    </location>
</feature>
<feature type="region of interest" description="Disordered" evidence="1">
    <location>
        <begin position="687"/>
        <end position="730"/>
    </location>
</feature>
<feature type="compositionally biased region" description="Polar residues" evidence="1">
    <location>
        <begin position="308"/>
        <end position="323"/>
    </location>
</feature>
<dbReference type="InterPro" id="IPR005062">
    <property type="entry name" value="SAC3/GANP/THP3_conserved"/>
</dbReference>
<dbReference type="Pfam" id="PF03399">
    <property type="entry name" value="SAC3_GANP"/>
    <property type="match status" value="1"/>
</dbReference>
<comment type="caution">
    <text evidence="3">The sequence shown here is derived from an EMBL/GenBank/DDBJ whole genome shotgun (WGS) entry which is preliminary data.</text>
</comment>
<accession>A0A8J4RGJ9</accession>
<organism evidence="3 4">
    <name type="scientific">Castanea mollissima</name>
    <name type="common">Chinese chestnut</name>
    <dbReference type="NCBI Taxonomy" id="60419"/>
    <lineage>
        <taxon>Eukaryota</taxon>
        <taxon>Viridiplantae</taxon>
        <taxon>Streptophyta</taxon>
        <taxon>Embryophyta</taxon>
        <taxon>Tracheophyta</taxon>
        <taxon>Spermatophyta</taxon>
        <taxon>Magnoliopsida</taxon>
        <taxon>eudicotyledons</taxon>
        <taxon>Gunneridae</taxon>
        <taxon>Pentapetalae</taxon>
        <taxon>rosids</taxon>
        <taxon>fabids</taxon>
        <taxon>Fagales</taxon>
        <taxon>Fagaceae</taxon>
        <taxon>Castanea</taxon>
    </lineage>
</organism>
<name>A0A8J4RGJ9_9ROSI</name>
<evidence type="ECO:0000259" key="2">
    <source>
        <dbReference type="PROSITE" id="PS50250"/>
    </source>
</evidence>
<feature type="domain" description="PCI" evidence="2">
    <location>
        <begin position="848"/>
        <end position="1034"/>
    </location>
</feature>
<dbReference type="Gene3D" id="1.25.40.990">
    <property type="match status" value="1"/>
</dbReference>
<dbReference type="Proteomes" id="UP000737018">
    <property type="component" value="Unassembled WGS sequence"/>
</dbReference>